<reference evidence="1 2" key="2">
    <citation type="submission" date="2019-09" db="EMBL/GenBank/DDBJ databases">
        <authorList>
            <person name="Jin C."/>
        </authorList>
    </citation>
    <scope>NUCLEOTIDE SEQUENCE [LARGE SCALE GENOMIC DNA]</scope>
    <source>
        <strain evidence="1 2">AN110305</strain>
    </source>
</reference>
<dbReference type="Proteomes" id="UP000323454">
    <property type="component" value="Unassembled WGS sequence"/>
</dbReference>
<dbReference type="RefSeq" id="WP_149849803.1">
    <property type="nucleotide sequence ID" value="NZ_VUOB01000022.1"/>
</dbReference>
<dbReference type="AlphaFoldDB" id="A0A5B2XH91"/>
<reference evidence="1 2" key="1">
    <citation type="submission" date="2019-09" db="EMBL/GenBank/DDBJ databases">
        <title>Goodfellowia gen. nov., a new genus of the Pseudonocardineae related to Actinoalloteichus, containing Goodfellowia coeruleoviolacea gen. nov., comb. nov. gen. nov., comb. nov.</title>
        <authorList>
            <person name="Labeda D."/>
        </authorList>
    </citation>
    <scope>NUCLEOTIDE SEQUENCE [LARGE SCALE GENOMIC DNA]</scope>
    <source>
        <strain evidence="1 2">AN110305</strain>
    </source>
</reference>
<dbReference type="OrthoDB" id="4219441at2"/>
<evidence type="ECO:0000313" key="1">
    <source>
        <dbReference type="EMBL" id="KAA2262220.1"/>
    </source>
</evidence>
<comment type="caution">
    <text evidence="1">The sequence shown here is derived from an EMBL/GenBank/DDBJ whole genome shotgun (WGS) entry which is preliminary data.</text>
</comment>
<name>A0A5B2XH91_9PSEU</name>
<protein>
    <submittedName>
        <fullName evidence="1">Uncharacterized protein</fullName>
    </submittedName>
</protein>
<dbReference type="EMBL" id="VUOB01000022">
    <property type="protein sequence ID" value="KAA2262220.1"/>
    <property type="molecule type" value="Genomic_DNA"/>
</dbReference>
<keyword evidence="2" id="KW-1185">Reference proteome</keyword>
<organism evidence="1 2">
    <name type="scientific">Solihabitans fulvus</name>
    <dbReference type="NCBI Taxonomy" id="1892852"/>
    <lineage>
        <taxon>Bacteria</taxon>
        <taxon>Bacillati</taxon>
        <taxon>Actinomycetota</taxon>
        <taxon>Actinomycetes</taxon>
        <taxon>Pseudonocardiales</taxon>
        <taxon>Pseudonocardiaceae</taxon>
        <taxon>Solihabitans</taxon>
    </lineage>
</organism>
<evidence type="ECO:0000313" key="2">
    <source>
        <dbReference type="Proteomes" id="UP000323454"/>
    </source>
</evidence>
<proteinExistence type="predicted"/>
<sequence length="134" mass="13720">MNHDIPAVILDAPALAALGAGNVWLSRLIMSQPATVSPRLIYAPALCIAAAEAGRARGGQHVAGPIDQIHTESLGLDGALAVGTLVRESGIDFGTAHAIHAARPSAEWIVGRPVVTPDPARYAGHDIAVIKVSG</sequence>
<accession>A0A5B2XH91</accession>
<gene>
    <name evidence="1" type="ORF">F0L68_13090</name>
</gene>